<keyword evidence="10" id="KW-1185">Reference proteome</keyword>
<gene>
    <name evidence="9" type="primary">Aste57867_10562</name>
    <name evidence="8" type="ORF">As57867_010522</name>
    <name evidence="9" type="ORF">ASTE57867_10562</name>
</gene>
<evidence type="ECO:0000256" key="1">
    <source>
        <dbReference type="ARBA" id="ARBA00004245"/>
    </source>
</evidence>
<dbReference type="PANTHER" id="PTHR21567">
    <property type="entry name" value="CLASP"/>
    <property type="match status" value="1"/>
</dbReference>
<protein>
    <submittedName>
        <fullName evidence="9">Aste57867_10562 protein</fullName>
    </submittedName>
</protein>
<dbReference type="InterPro" id="IPR021133">
    <property type="entry name" value="HEAT_type_2"/>
</dbReference>
<dbReference type="PROSITE" id="PS50077">
    <property type="entry name" value="HEAT_REPEAT"/>
    <property type="match status" value="1"/>
</dbReference>
<dbReference type="SUPFAM" id="SSF48371">
    <property type="entry name" value="ARM repeat"/>
    <property type="match status" value="1"/>
</dbReference>
<feature type="domain" description="TOG" evidence="7">
    <location>
        <begin position="811"/>
        <end position="1050"/>
    </location>
</feature>
<evidence type="ECO:0000256" key="3">
    <source>
        <dbReference type="ARBA" id="ARBA00022737"/>
    </source>
</evidence>
<feature type="compositionally biased region" description="Low complexity" evidence="6">
    <location>
        <begin position="1042"/>
        <end position="1056"/>
    </location>
</feature>
<dbReference type="SMART" id="SM01349">
    <property type="entry name" value="TOG"/>
    <property type="match status" value="2"/>
</dbReference>
<dbReference type="InterPro" id="IPR016024">
    <property type="entry name" value="ARM-type_fold"/>
</dbReference>
<evidence type="ECO:0000256" key="2">
    <source>
        <dbReference type="ARBA" id="ARBA00022490"/>
    </source>
</evidence>
<keyword evidence="4" id="KW-0206">Cytoskeleton</keyword>
<feature type="compositionally biased region" description="Basic and acidic residues" evidence="6">
    <location>
        <begin position="653"/>
        <end position="663"/>
    </location>
</feature>
<evidence type="ECO:0000256" key="5">
    <source>
        <dbReference type="PROSITE-ProRule" id="PRU00103"/>
    </source>
</evidence>
<dbReference type="InterPro" id="IPR011989">
    <property type="entry name" value="ARM-like"/>
</dbReference>
<feature type="compositionally biased region" description="Low complexity" evidence="6">
    <location>
        <begin position="1069"/>
        <end position="1078"/>
    </location>
</feature>
<reference evidence="8" key="2">
    <citation type="submission" date="2019-06" db="EMBL/GenBank/DDBJ databases">
        <title>Genomics analysis of Aphanomyces spp. identifies a new class of oomycete effector associated with host adaptation.</title>
        <authorList>
            <person name="Gaulin E."/>
        </authorList>
    </citation>
    <scope>NUCLEOTIDE SEQUENCE</scope>
    <source>
        <strain evidence="8">CBS 578.67</strain>
    </source>
</reference>
<dbReference type="GO" id="GO:0000226">
    <property type="term" value="P:microtubule cytoskeleton organization"/>
    <property type="evidence" value="ECO:0007669"/>
    <property type="project" value="TreeGrafter"/>
</dbReference>
<dbReference type="InterPro" id="IPR024395">
    <property type="entry name" value="CLASP_N_dom"/>
</dbReference>
<dbReference type="EMBL" id="VJMH01005217">
    <property type="protein sequence ID" value="KAF0698838.1"/>
    <property type="molecule type" value="Genomic_DNA"/>
</dbReference>
<evidence type="ECO:0000313" key="8">
    <source>
        <dbReference type="EMBL" id="KAF0698838.1"/>
    </source>
</evidence>
<feature type="compositionally biased region" description="Polar residues" evidence="6">
    <location>
        <begin position="585"/>
        <end position="596"/>
    </location>
</feature>
<evidence type="ECO:0000259" key="7">
    <source>
        <dbReference type="SMART" id="SM01349"/>
    </source>
</evidence>
<dbReference type="InterPro" id="IPR034085">
    <property type="entry name" value="TOG"/>
</dbReference>
<dbReference type="Proteomes" id="UP000332933">
    <property type="component" value="Unassembled WGS sequence"/>
</dbReference>
<evidence type="ECO:0000313" key="9">
    <source>
        <dbReference type="EMBL" id="VFT87435.1"/>
    </source>
</evidence>
<sequence>MESVDTLVYQMEDDDGGIKFDAIRKLREIASQLHVHQTLRNTTPATAAVFPVRNSRRFLNCVRRRLNDTDARVVVEALLLVCDLIPVIGADHLLHLYQIVLPQLLPMLPRDCDWDDDTAFPQTALHVFWVYAQHNKDLRPVMDVLINQGLNHDDGGVRESAILAVKHLLQQNSTHSSCALDYGMLVEVLIPSMEDDEEATVVAAEETLGYIQGRLGAKEFAKFTSKLNGRDRAILLQHRDFIAKFVPEEAASSPSSLSQQQLQFDLVPKWIVDTLLHTPTASLVTKQTASDHLTHVVRHSQLLTCQWTHLVAFLAALCPVSPADDPSHSIPRAAVACLLVVVQTVGRRIQECSACVIPALTELLADLPQDAALLELLQLVFTHDRHVCLKLAPSYQHHSARVREQACTVLLMVLLSHPDEFLPMTSLVLHVGRLLSDPSGRVRQLAMETCAVLKHTCHVDIVTALQANDDVYADGIDWTLLQRRLNQSFVPVLATNGALVLDTKAAQAVNEPPQPSNSVATIRKATSTSSTSDDKSHLWLPKETTVQPPTNQASAQDIAKNLTTLKQRSLQKSKSKQSSEPGTARKTSTPVESGSYSDMGEREHQLHRPNPTATVYHDDDRPIKPAHASNHGDKPPRFNDDMDTSIASAIKVHPGDRRQEQKHAPAVQDDGFPKPRHKTEGVLRQPVVYESAEDRPIRARPVEYDKVDDMTTTTPRLAPPKRVQKPKVVVVQDDESPRRIETPPHDPSPPEKAPRAISLATRKRLEAKQASKEIDDASAAAIVAEPSGWKSPDELRAALRAGKQEYLSTSDLEAFPLTGLPAKPMLAKCIQHISASDWEKNFEGLTDLRRVAVHAPDVVAAQLAVVVKEVTKQINNLRSSVAKNAMLTIDTLCVTLTRKMDVEMDEAMPLLLKRAADTNAFLSEAAVQTLDAAVQNCSAGKLFLVLLPHATNKTTLVRKQVAIMLGKILVVEAQANRLESCREYDRVLSVLCTLVGDSNNEVRDAAKPTLLYLKNHRHVDTARLKRVVPGAAMTRVEQVLQSSSAISTPPSSTPLTGEPKDRSAKAKSKPATSSNNSAFESIPQLQTALESSNWKDRFEALGQLKQLILDHGPALCQHGKLIVLFDSLHKRLEDGNAKVNVCALETLNQVIPVLGNGLDAVMSNLAPILTRNLAANNQKAAALADSALELMCSHVESKLMCPHFVVITRSANSRTKPILIQKLKKLTIQADTNQTSAISRYVLPLAFDLMKESKTDIRDATHDLLRALYGTLGSAMLDSVYKLPKTHQDKLSQILGVHIAT</sequence>
<organism evidence="9 10">
    <name type="scientific">Aphanomyces stellatus</name>
    <dbReference type="NCBI Taxonomy" id="120398"/>
    <lineage>
        <taxon>Eukaryota</taxon>
        <taxon>Sar</taxon>
        <taxon>Stramenopiles</taxon>
        <taxon>Oomycota</taxon>
        <taxon>Saprolegniomycetes</taxon>
        <taxon>Saprolegniales</taxon>
        <taxon>Verrucalvaceae</taxon>
        <taxon>Aphanomyces</taxon>
    </lineage>
</organism>
<dbReference type="GO" id="GO:0008017">
    <property type="term" value="F:microtubule binding"/>
    <property type="evidence" value="ECO:0007669"/>
    <property type="project" value="TreeGrafter"/>
</dbReference>
<feature type="compositionally biased region" description="Basic and acidic residues" evidence="6">
    <location>
        <begin position="735"/>
        <end position="754"/>
    </location>
</feature>
<feature type="repeat" description="HEAT" evidence="5">
    <location>
        <begin position="1242"/>
        <end position="1279"/>
    </location>
</feature>
<comment type="subcellular location">
    <subcellularLocation>
        <location evidence="1">Cytoplasm</location>
        <location evidence="1">Cytoskeleton</location>
    </subcellularLocation>
</comment>
<dbReference type="Pfam" id="PF12348">
    <property type="entry name" value="CLASP_N"/>
    <property type="match status" value="1"/>
</dbReference>
<keyword evidence="2" id="KW-0963">Cytoplasm</keyword>
<dbReference type="GO" id="GO:0031110">
    <property type="term" value="P:regulation of microtubule polymerization or depolymerization"/>
    <property type="evidence" value="ECO:0007669"/>
    <property type="project" value="UniProtKB-ARBA"/>
</dbReference>
<dbReference type="GO" id="GO:1902903">
    <property type="term" value="P:regulation of supramolecular fiber organization"/>
    <property type="evidence" value="ECO:0007669"/>
    <property type="project" value="UniProtKB-ARBA"/>
</dbReference>
<feature type="region of interest" description="Disordered" evidence="6">
    <location>
        <begin position="1039"/>
        <end position="1080"/>
    </location>
</feature>
<dbReference type="OrthoDB" id="63891at2759"/>
<dbReference type="PANTHER" id="PTHR21567:SF87">
    <property type="entry name" value="CRESCERIN-LIKE PROTEIN CHE-12"/>
    <property type="match status" value="1"/>
</dbReference>
<proteinExistence type="predicted"/>
<evidence type="ECO:0000256" key="4">
    <source>
        <dbReference type="ARBA" id="ARBA00023212"/>
    </source>
</evidence>
<dbReference type="EMBL" id="CAADRA010005238">
    <property type="protein sequence ID" value="VFT87435.1"/>
    <property type="molecule type" value="Genomic_DNA"/>
</dbReference>
<keyword evidence="3" id="KW-0677">Repeat</keyword>
<feature type="region of interest" description="Disordered" evidence="6">
    <location>
        <begin position="508"/>
        <end position="539"/>
    </location>
</feature>
<feature type="region of interest" description="Disordered" evidence="6">
    <location>
        <begin position="710"/>
        <end position="755"/>
    </location>
</feature>
<feature type="region of interest" description="Disordered" evidence="6">
    <location>
        <begin position="567"/>
        <end position="694"/>
    </location>
</feature>
<evidence type="ECO:0000256" key="6">
    <source>
        <dbReference type="SAM" id="MobiDB-lite"/>
    </source>
</evidence>
<dbReference type="Gene3D" id="1.25.10.10">
    <property type="entry name" value="Leucine-rich Repeat Variant"/>
    <property type="match status" value="4"/>
</dbReference>
<accession>A0A485KR71</accession>
<dbReference type="Pfam" id="PF21040">
    <property type="entry name" value="CEP104-like_TOG"/>
    <property type="match status" value="1"/>
</dbReference>
<feature type="domain" description="TOG" evidence="7">
    <location>
        <begin position="1069"/>
        <end position="1300"/>
    </location>
</feature>
<dbReference type="GO" id="GO:0005881">
    <property type="term" value="C:cytoplasmic microtubule"/>
    <property type="evidence" value="ECO:0007669"/>
    <property type="project" value="TreeGrafter"/>
</dbReference>
<reference evidence="9 10" key="1">
    <citation type="submission" date="2019-03" db="EMBL/GenBank/DDBJ databases">
        <authorList>
            <person name="Gaulin E."/>
            <person name="Dumas B."/>
        </authorList>
    </citation>
    <scope>NUCLEOTIDE SEQUENCE [LARGE SCALE GENOMIC DNA]</scope>
    <source>
        <strain evidence="9">CBS 568.67</strain>
    </source>
</reference>
<feature type="compositionally biased region" description="Basic and acidic residues" evidence="6">
    <location>
        <begin position="630"/>
        <end position="640"/>
    </location>
</feature>
<evidence type="ECO:0000313" key="10">
    <source>
        <dbReference type="Proteomes" id="UP000332933"/>
    </source>
</evidence>
<name>A0A485KR71_9STRA</name>